<protein>
    <recommendedName>
        <fullName evidence="5">CENP-V/GFA domain-containing protein</fullName>
    </recommendedName>
</protein>
<dbReference type="Gene3D" id="3.90.1590.10">
    <property type="entry name" value="glutathione-dependent formaldehyde- activating enzyme (gfa)"/>
    <property type="match status" value="1"/>
</dbReference>
<dbReference type="PROSITE" id="PS51891">
    <property type="entry name" value="CENP_V_GFA"/>
    <property type="match status" value="1"/>
</dbReference>
<evidence type="ECO:0000313" key="6">
    <source>
        <dbReference type="EMBL" id="CAD7705192.1"/>
    </source>
</evidence>
<organism evidence="6 7">
    <name type="scientific">Ostreobium quekettii</name>
    <dbReference type="NCBI Taxonomy" id="121088"/>
    <lineage>
        <taxon>Eukaryota</taxon>
        <taxon>Viridiplantae</taxon>
        <taxon>Chlorophyta</taxon>
        <taxon>core chlorophytes</taxon>
        <taxon>Ulvophyceae</taxon>
        <taxon>TCBD clade</taxon>
        <taxon>Bryopsidales</taxon>
        <taxon>Ostreobineae</taxon>
        <taxon>Ostreobiaceae</taxon>
        <taxon>Ostreobium</taxon>
    </lineage>
</organism>
<dbReference type="GO" id="GO:0046872">
    <property type="term" value="F:metal ion binding"/>
    <property type="evidence" value="ECO:0007669"/>
    <property type="project" value="UniProtKB-KW"/>
</dbReference>
<keyword evidence="4" id="KW-0456">Lyase</keyword>
<dbReference type="PANTHER" id="PTHR33337:SF40">
    <property type="entry name" value="CENP-V_GFA DOMAIN-CONTAINING PROTEIN-RELATED"/>
    <property type="match status" value="1"/>
</dbReference>
<dbReference type="InterPro" id="IPR006913">
    <property type="entry name" value="CENP-V/GFA"/>
</dbReference>
<sequence>MDGDAGQQGGQAAEPPTLNGGCFCGKACFQAAGPVVMVYNCHCTICQRLHGAPFARFVYFAPGAITPKAGSEEFVGSFRTSETVVRYHCRVCASPLYGEINPKGFECTCCPLTALERGPDGRVLGLEGLKPMGHNYYVHRVADADDDLPKNDALPPGFESLDCGKMYPHC</sequence>
<dbReference type="InterPro" id="IPR011057">
    <property type="entry name" value="Mss4-like_sf"/>
</dbReference>
<evidence type="ECO:0000256" key="4">
    <source>
        <dbReference type="ARBA" id="ARBA00023239"/>
    </source>
</evidence>
<dbReference type="SUPFAM" id="SSF51316">
    <property type="entry name" value="Mss4-like"/>
    <property type="match status" value="1"/>
</dbReference>
<dbReference type="OrthoDB" id="498284at2759"/>
<keyword evidence="7" id="KW-1185">Reference proteome</keyword>
<dbReference type="Proteomes" id="UP000708148">
    <property type="component" value="Unassembled WGS sequence"/>
</dbReference>
<evidence type="ECO:0000256" key="3">
    <source>
        <dbReference type="ARBA" id="ARBA00022833"/>
    </source>
</evidence>
<dbReference type="PANTHER" id="PTHR33337">
    <property type="entry name" value="GFA DOMAIN-CONTAINING PROTEIN"/>
    <property type="match status" value="1"/>
</dbReference>
<gene>
    <name evidence="6" type="ORF">OSTQU699_LOCUS10547</name>
</gene>
<dbReference type="EMBL" id="CAJHUC010003044">
    <property type="protein sequence ID" value="CAD7705192.1"/>
    <property type="molecule type" value="Genomic_DNA"/>
</dbReference>
<reference evidence="6" key="1">
    <citation type="submission" date="2020-12" db="EMBL/GenBank/DDBJ databases">
        <authorList>
            <person name="Iha C."/>
        </authorList>
    </citation>
    <scope>NUCLEOTIDE SEQUENCE</scope>
</reference>
<dbReference type="Pfam" id="PF04828">
    <property type="entry name" value="GFA"/>
    <property type="match status" value="1"/>
</dbReference>
<accession>A0A8S1JDA4</accession>
<evidence type="ECO:0000259" key="5">
    <source>
        <dbReference type="PROSITE" id="PS51891"/>
    </source>
</evidence>
<evidence type="ECO:0000256" key="1">
    <source>
        <dbReference type="ARBA" id="ARBA00005495"/>
    </source>
</evidence>
<comment type="caution">
    <text evidence="6">The sequence shown here is derived from an EMBL/GenBank/DDBJ whole genome shotgun (WGS) entry which is preliminary data.</text>
</comment>
<evidence type="ECO:0000256" key="2">
    <source>
        <dbReference type="ARBA" id="ARBA00022723"/>
    </source>
</evidence>
<dbReference type="AlphaFoldDB" id="A0A8S1JDA4"/>
<name>A0A8S1JDA4_9CHLO</name>
<evidence type="ECO:0000313" key="7">
    <source>
        <dbReference type="Proteomes" id="UP000708148"/>
    </source>
</evidence>
<keyword evidence="2" id="KW-0479">Metal-binding</keyword>
<keyword evidence="3" id="KW-0862">Zinc</keyword>
<proteinExistence type="inferred from homology"/>
<dbReference type="GO" id="GO:0016846">
    <property type="term" value="F:carbon-sulfur lyase activity"/>
    <property type="evidence" value="ECO:0007669"/>
    <property type="project" value="InterPro"/>
</dbReference>
<feature type="domain" description="CENP-V/GFA" evidence="5">
    <location>
        <begin position="18"/>
        <end position="138"/>
    </location>
</feature>
<comment type="similarity">
    <text evidence="1">Belongs to the Gfa family.</text>
</comment>